<gene>
    <name evidence="5" type="ORF">bsdtb5_10520</name>
</gene>
<evidence type="ECO:0000313" key="6">
    <source>
        <dbReference type="Proteomes" id="UP000595897"/>
    </source>
</evidence>
<evidence type="ECO:0000259" key="4">
    <source>
        <dbReference type="Pfam" id="PF01613"/>
    </source>
</evidence>
<keyword evidence="2" id="KW-0285">Flavoprotein</keyword>
<proteinExistence type="inferred from homology"/>
<protein>
    <submittedName>
        <fullName evidence="5">Flavin oxidoreductase</fullName>
    </submittedName>
</protein>
<dbReference type="Gene3D" id="2.30.110.10">
    <property type="entry name" value="Electron Transport, Fmn-binding Protein, Chain A"/>
    <property type="match status" value="1"/>
</dbReference>
<dbReference type="AlphaFoldDB" id="A0A7R7EJ60"/>
<evidence type="ECO:0000313" key="5">
    <source>
        <dbReference type="EMBL" id="BCN29757.1"/>
    </source>
</evidence>
<evidence type="ECO:0000256" key="2">
    <source>
        <dbReference type="ARBA" id="ARBA00022630"/>
    </source>
</evidence>
<dbReference type="EMBL" id="AP024169">
    <property type="protein sequence ID" value="BCN29757.1"/>
    <property type="molecule type" value="Genomic_DNA"/>
</dbReference>
<comment type="cofactor">
    <cofactor evidence="1">
        <name>FMN</name>
        <dbReference type="ChEBI" id="CHEBI:58210"/>
    </cofactor>
</comment>
<sequence length="239" mass="25746">MAKISLGVKPAIFPSPVLLIGTYNDDGSVDVMTVAWAGMAASDLTEVYILENHRTTENIRKRKAFTLAIATVETMAQSDYFGIVSGAKDPQKFEKSGFHAVKSEYVDAPVIEEYPLTIECELEEETSAPEEARILGKIKNVLVDEKMLGDNGKMDVSKLHAIVWDNFQAGYYAVGEKVGQSFVEGKKISSLNKLADWSEDADKKEDTSSACSSACGAATLEEEKKEAPSACGSACGAAN</sequence>
<dbReference type="SUPFAM" id="SSF50475">
    <property type="entry name" value="FMN-binding split barrel"/>
    <property type="match status" value="1"/>
</dbReference>
<dbReference type="Proteomes" id="UP000595897">
    <property type="component" value="Chromosome"/>
</dbReference>
<evidence type="ECO:0000256" key="3">
    <source>
        <dbReference type="ARBA" id="ARBA00038054"/>
    </source>
</evidence>
<dbReference type="PANTHER" id="PTHR43567">
    <property type="entry name" value="FLAVOREDOXIN-RELATED-RELATED"/>
    <property type="match status" value="1"/>
</dbReference>
<dbReference type="InterPro" id="IPR002563">
    <property type="entry name" value="Flavin_Rdtase-like_dom"/>
</dbReference>
<dbReference type="KEGG" id="ahb:bsdtb5_10520"/>
<keyword evidence="6" id="KW-1185">Reference proteome</keyword>
<dbReference type="InterPro" id="IPR052174">
    <property type="entry name" value="Flavoredoxin"/>
</dbReference>
<feature type="domain" description="Flavin reductase like" evidence="4">
    <location>
        <begin position="13"/>
        <end position="148"/>
    </location>
</feature>
<evidence type="ECO:0000256" key="1">
    <source>
        <dbReference type="ARBA" id="ARBA00001917"/>
    </source>
</evidence>
<comment type="similarity">
    <text evidence="3">Belongs to the flavoredoxin family.</text>
</comment>
<accession>A0A7R7EJ60</accession>
<name>A0A7R7EJ60_9FIRM</name>
<dbReference type="GO" id="GO:0010181">
    <property type="term" value="F:FMN binding"/>
    <property type="evidence" value="ECO:0007669"/>
    <property type="project" value="InterPro"/>
</dbReference>
<dbReference type="InterPro" id="IPR012349">
    <property type="entry name" value="Split_barrel_FMN-bd"/>
</dbReference>
<dbReference type="Pfam" id="PF01613">
    <property type="entry name" value="Flavin_Reduct"/>
    <property type="match status" value="1"/>
</dbReference>
<reference evidence="5 6" key="1">
    <citation type="submission" date="2020-11" db="EMBL/GenBank/DDBJ databases">
        <title>Draft genome sequencing of a Lachnospiraceae strain isolated from anoxic soil subjected to BSD treatment.</title>
        <authorList>
            <person name="Uek A."/>
            <person name="Tonouchi A."/>
        </authorList>
    </citation>
    <scope>NUCLEOTIDE SEQUENCE [LARGE SCALE GENOMIC DNA]</scope>
    <source>
        <strain evidence="5 6">TB5</strain>
    </source>
</reference>
<organism evidence="5 6">
    <name type="scientific">Anaeromicropila herbilytica</name>
    <dbReference type="NCBI Taxonomy" id="2785025"/>
    <lineage>
        <taxon>Bacteria</taxon>
        <taxon>Bacillati</taxon>
        <taxon>Bacillota</taxon>
        <taxon>Clostridia</taxon>
        <taxon>Lachnospirales</taxon>
        <taxon>Lachnospiraceae</taxon>
        <taxon>Anaeromicropila</taxon>
    </lineage>
</organism>
<dbReference type="PANTHER" id="PTHR43567:SF1">
    <property type="entry name" value="FLAVOREDOXIN"/>
    <property type="match status" value="1"/>
</dbReference>
<dbReference type="GO" id="GO:0016646">
    <property type="term" value="F:oxidoreductase activity, acting on the CH-NH group of donors, NAD or NADP as acceptor"/>
    <property type="evidence" value="ECO:0007669"/>
    <property type="project" value="UniProtKB-ARBA"/>
</dbReference>
<dbReference type="RefSeq" id="WP_271715019.1">
    <property type="nucleotide sequence ID" value="NZ_AP024169.1"/>
</dbReference>